<dbReference type="EMBL" id="CABVQD010000006">
    <property type="protein sequence ID" value="VWB53216.1"/>
    <property type="molecule type" value="Genomic_DNA"/>
</dbReference>
<proteinExistence type="predicted"/>
<keyword evidence="1" id="KW-1133">Transmembrane helix</keyword>
<protein>
    <submittedName>
        <fullName evidence="2">Uncharacterized protein</fullName>
    </submittedName>
</protein>
<organism evidence="2 3">
    <name type="scientific">Burkholderia paludis</name>
    <dbReference type="NCBI Taxonomy" id="1506587"/>
    <lineage>
        <taxon>Bacteria</taxon>
        <taxon>Pseudomonadati</taxon>
        <taxon>Pseudomonadota</taxon>
        <taxon>Betaproteobacteria</taxon>
        <taxon>Burkholderiales</taxon>
        <taxon>Burkholderiaceae</taxon>
        <taxon>Burkholderia</taxon>
        <taxon>Burkholderia cepacia complex</taxon>
    </lineage>
</organism>
<feature type="transmembrane region" description="Helical" evidence="1">
    <location>
        <begin position="83"/>
        <end position="101"/>
    </location>
</feature>
<evidence type="ECO:0000313" key="3">
    <source>
        <dbReference type="Proteomes" id="UP000494330"/>
    </source>
</evidence>
<feature type="transmembrane region" description="Helical" evidence="1">
    <location>
        <begin position="107"/>
        <end position="126"/>
    </location>
</feature>
<evidence type="ECO:0000256" key="1">
    <source>
        <dbReference type="SAM" id="Phobius"/>
    </source>
</evidence>
<reference evidence="2 3" key="1">
    <citation type="submission" date="2019-09" db="EMBL/GenBank/DDBJ databases">
        <authorList>
            <person name="Depoorter E."/>
        </authorList>
    </citation>
    <scope>NUCLEOTIDE SEQUENCE [LARGE SCALE GENOMIC DNA]</scope>
    <source>
        <strain evidence="2">LMG 30113</strain>
    </source>
</reference>
<keyword evidence="1" id="KW-0812">Transmembrane</keyword>
<feature type="transmembrane region" description="Helical" evidence="1">
    <location>
        <begin position="56"/>
        <end position="76"/>
    </location>
</feature>
<sequence length="139" mass="14916">MTVTTEEGAMKRPTSLTILGWLLVVLDVGNLVYLPLLLSNPLAIELLSQYRVRPGVTILVGLIVAVSCIVAGVAILKGREWGRTLYVGASVAGLAISAVTMPTDMTMVVALVPSALLFALFACLLYRRPATEYLRQARS</sequence>
<gene>
    <name evidence="2" type="ORF">BPA30113_02310</name>
</gene>
<feature type="transmembrane region" description="Helical" evidence="1">
    <location>
        <begin position="16"/>
        <end position="36"/>
    </location>
</feature>
<evidence type="ECO:0000313" key="2">
    <source>
        <dbReference type="EMBL" id="VWB53216.1"/>
    </source>
</evidence>
<name>A0A6P2KA59_9BURK</name>
<dbReference type="RefSeq" id="WP_152601731.1">
    <property type="nucleotide sequence ID" value="NZ_CABVQD010000006.1"/>
</dbReference>
<dbReference type="AlphaFoldDB" id="A0A6P2KA59"/>
<keyword evidence="3" id="KW-1185">Reference proteome</keyword>
<accession>A0A6P2KA59</accession>
<dbReference type="Proteomes" id="UP000494330">
    <property type="component" value="Unassembled WGS sequence"/>
</dbReference>
<keyword evidence="1" id="KW-0472">Membrane</keyword>